<reference evidence="1" key="1">
    <citation type="submission" date="2018-05" db="EMBL/GenBank/DDBJ databases">
        <title>Draft genome of Mucuna pruriens seed.</title>
        <authorList>
            <person name="Nnadi N.E."/>
            <person name="Vos R."/>
            <person name="Hasami M.H."/>
            <person name="Devisetty U.K."/>
            <person name="Aguiy J.C."/>
        </authorList>
    </citation>
    <scope>NUCLEOTIDE SEQUENCE [LARGE SCALE GENOMIC DNA]</scope>
    <source>
        <strain evidence="1">JCA_2017</strain>
    </source>
</reference>
<dbReference type="PANTHER" id="PTHR47266">
    <property type="entry name" value="ENDONUCLEASE-RELATED"/>
    <property type="match status" value="1"/>
</dbReference>
<gene>
    <name evidence="1" type="primary">Gin1</name>
    <name evidence="1" type="ORF">CR513_45309</name>
</gene>
<evidence type="ECO:0000313" key="1">
    <source>
        <dbReference type="EMBL" id="RDX74875.1"/>
    </source>
</evidence>
<dbReference type="Proteomes" id="UP000257109">
    <property type="component" value="Unassembled WGS sequence"/>
</dbReference>
<dbReference type="InterPro" id="IPR052160">
    <property type="entry name" value="Gypsy_RT_Integrase-like"/>
</dbReference>
<name>A0A371F9B1_MUCPR</name>
<sequence length="203" mass="23431">MAVAFKKFTLLHVPLEQNERVDLLSKLATPREEGNKDRLTIKEPGVCCMEGKKTWMIPFLEYLKEDRLLSDPAKAKKLGEDSKYVIWEVHEGVCGTHIGGRALASKIASVGYYWLTLKNECMKYVKKYDRCQRFTEVLKSPLEQLHSITSPWPFYKWGVDILGPFPTAPGQVKYLNMAVDYFTKWVEAESVATILTEKIKRFY</sequence>
<dbReference type="OrthoDB" id="693815at2759"/>
<accession>A0A371F9B1</accession>
<organism evidence="1 2">
    <name type="scientific">Mucuna pruriens</name>
    <name type="common">Velvet bean</name>
    <name type="synonym">Dolichos pruriens</name>
    <dbReference type="NCBI Taxonomy" id="157652"/>
    <lineage>
        <taxon>Eukaryota</taxon>
        <taxon>Viridiplantae</taxon>
        <taxon>Streptophyta</taxon>
        <taxon>Embryophyta</taxon>
        <taxon>Tracheophyta</taxon>
        <taxon>Spermatophyta</taxon>
        <taxon>Magnoliopsida</taxon>
        <taxon>eudicotyledons</taxon>
        <taxon>Gunneridae</taxon>
        <taxon>Pentapetalae</taxon>
        <taxon>rosids</taxon>
        <taxon>fabids</taxon>
        <taxon>Fabales</taxon>
        <taxon>Fabaceae</taxon>
        <taxon>Papilionoideae</taxon>
        <taxon>50 kb inversion clade</taxon>
        <taxon>NPAAA clade</taxon>
        <taxon>indigoferoid/millettioid clade</taxon>
        <taxon>Phaseoleae</taxon>
        <taxon>Mucuna</taxon>
    </lineage>
</organism>
<evidence type="ECO:0000313" key="2">
    <source>
        <dbReference type="Proteomes" id="UP000257109"/>
    </source>
</evidence>
<dbReference type="EMBL" id="QJKJ01010026">
    <property type="protein sequence ID" value="RDX74875.1"/>
    <property type="molecule type" value="Genomic_DNA"/>
</dbReference>
<dbReference type="InterPro" id="IPR036397">
    <property type="entry name" value="RNaseH_sf"/>
</dbReference>
<protein>
    <submittedName>
        <fullName evidence="1">Gypsy retrotransposon integrase-like protein 1</fullName>
    </submittedName>
</protein>
<dbReference type="SUPFAM" id="SSF53098">
    <property type="entry name" value="Ribonuclease H-like"/>
    <property type="match status" value="1"/>
</dbReference>
<dbReference type="GO" id="GO:0003676">
    <property type="term" value="F:nucleic acid binding"/>
    <property type="evidence" value="ECO:0007669"/>
    <property type="project" value="InterPro"/>
</dbReference>
<dbReference type="InterPro" id="IPR012337">
    <property type="entry name" value="RNaseH-like_sf"/>
</dbReference>
<dbReference type="Gene3D" id="3.30.420.10">
    <property type="entry name" value="Ribonuclease H-like superfamily/Ribonuclease H"/>
    <property type="match status" value="1"/>
</dbReference>
<dbReference type="AlphaFoldDB" id="A0A371F9B1"/>
<keyword evidence="2" id="KW-1185">Reference proteome</keyword>
<proteinExistence type="predicted"/>
<comment type="caution">
    <text evidence="1">The sequence shown here is derived from an EMBL/GenBank/DDBJ whole genome shotgun (WGS) entry which is preliminary data.</text>
</comment>
<dbReference type="Gene3D" id="1.10.340.70">
    <property type="match status" value="1"/>
</dbReference>
<feature type="non-terminal residue" evidence="1">
    <location>
        <position position="1"/>
    </location>
</feature>